<evidence type="ECO:0000313" key="1">
    <source>
        <dbReference type="EMBL" id="CAK8985246.1"/>
    </source>
</evidence>
<protein>
    <recommendedName>
        <fullName evidence="3">ADP-ribosylglycohydrolase</fullName>
    </recommendedName>
</protein>
<dbReference type="InterPro" id="IPR036705">
    <property type="entry name" value="Ribosyl_crysJ1_sf"/>
</dbReference>
<dbReference type="EMBL" id="CAXAMN010000001">
    <property type="protein sequence ID" value="CAK8985246.1"/>
    <property type="molecule type" value="Genomic_DNA"/>
</dbReference>
<evidence type="ECO:0000313" key="2">
    <source>
        <dbReference type="Proteomes" id="UP001642484"/>
    </source>
</evidence>
<reference evidence="1 2" key="1">
    <citation type="submission" date="2024-02" db="EMBL/GenBank/DDBJ databases">
        <authorList>
            <person name="Chen Y."/>
            <person name="Shah S."/>
            <person name="Dougan E. K."/>
            <person name="Thang M."/>
            <person name="Chan C."/>
        </authorList>
    </citation>
    <scope>NUCLEOTIDE SEQUENCE [LARGE SCALE GENOMIC DNA]</scope>
</reference>
<organism evidence="1 2">
    <name type="scientific">Durusdinium trenchii</name>
    <dbReference type="NCBI Taxonomy" id="1381693"/>
    <lineage>
        <taxon>Eukaryota</taxon>
        <taxon>Sar</taxon>
        <taxon>Alveolata</taxon>
        <taxon>Dinophyceae</taxon>
        <taxon>Suessiales</taxon>
        <taxon>Symbiodiniaceae</taxon>
        <taxon>Durusdinium</taxon>
    </lineage>
</organism>
<name>A0ABP0H4W9_9DINO</name>
<evidence type="ECO:0008006" key="3">
    <source>
        <dbReference type="Google" id="ProtNLM"/>
    </source>
</evidence>
<proteinExistence type="predicted"/>
<gene>
    <name evidence="1" type="ORF">CCMP2556_LOCUS44</name>
</gene>
<keyword evidence="2" id="KW-1185">Reference proteome</keyword>
<dbReference type="Gene3D" id="1.10.4080.10">
    <property type="entry name" value="ADP-ribosylation/Crystallin J1"/>
    <property type="match status" value="1"/>
</dbReference>
<dbReference type="InterPro" id="IPR005502">
    <property type="entry name" value="Ribosyl_crysJ1"/>
</dbReference>
<dbReference type="PANTHER" id="PTHR16222">
    <property type="entry name" value="ADP-RIBOSYLGLYCOHYDROLASE"/>
    <property type="match status" value="1"/>
</dbReference>
<dbReference type="Proteomes" id="UP001642484">
    <property type="component" value="Unassembled WGS sequence"/>
</dbReference>
<accession>A0ABP0H4W9</accession>
<dbReference type="PANTHER" id="PTHR16222:SF28">
    <property type="entry name" value="ADP-RIBOSYLGLYCOHYDROLASE"/>
    <property type="match status" value="1"/>
</dbReference>
<comment type="caution">
    <text evidence="1">The sequence shown here is derived from an EMBL/GenBank/DDBJ whole genome shotgun (WGS) entry which is preliminary data.</text>
</comment>
<sequence>MDRADRVRGLVLGCALGDAVGLATECDKGLPGWLQPSDAIRDAHRSKWIPGDWTDDTDQLVCVLRCMLPEVEGRPLRAPNACDFAQKLLAWHKVGFPELGDSGGCGMGRSTARVLDEPDFLRAPHAAARRAWDVTGRCMAPNGALMRAAATGLRPDHVEEDAKTIALVTHADPRSTAACVAVAKLVSLMLETGPRGIDRLLSEACAAAEPYLIEESLLGTLPQHS</sequence>
<dbReference type="InterPro" id="IPR050792">
    <property type="entry name" value="ADP-ribosylglycohydrolase"/>
</dbReference>
<dbReference type="SUPFAM" id="SSF101478">
    <property type="entry name" value="ADP-ribosylglycohydrolase"/>
    <property type="match status" value="1"/>
</dbReference>
<dbReference type="Pfam" id="PF03747">
    <property type="entry name" value="ADP_ribosyl_GH"/>
    <property type="match status" value="1"/>
</dbReference>